<feature type="domain" description="VRR-NUC" evidence="4">
    <location>
        <begin position="1"/>
        <end position="82"/>
    </location>
</feature>
<dbReference type="GO" id="GO:0004518">
    <property type="term" value="F:nuclease activity"/>
    <property type="evidence" value="ECO:0007669"/>
    <property type="project" value="UniProtKB-KW"/>
</dbReference>
<dbReference type="AlphaFoldDB" id="A0AAU8AC30"/>
<evidence type="ECO:0000256" key="1">
    <source>
        <dbReference type="ARBA" id="ARBA00001946"/>
    </source>
</evidence>
<evidence type="ECO:0000313" key="5">
    <source>
        <dbReference type="EMBL" id="XCC63435.1"/>
    </source>
</evidence>
<comment type="cofactor">
    <cofactor evidence="1">
        <name>Mg(2+)</name>
        <dbReference type="ChEBI" id="CHEBI:18420"/>
    </cofactor>
</comment>
<keyword evidence="2" id="KW-0540">Nuclease</keyword>
<proteinExistence type="predicted"/>
<dbReference type="SMART" id="SM00990">
    <property type="entry name" value="VRR_NUC"/>
    <property type="match status" value="1"/>
</dbReference>
<accession>A0AAU8AC30</accession>
<protein>
    <submittedName>
        <fullName evidence="5">VRR-NUC domain-containing protein</fullName>
    </submittedName>
</protein>
<evidence type="ECO:0000256" key="2">
    <source>
        <dbReference type="ARBA" id="ARBA00022722"/>
    </source>
</evidence>
<evidence type="ECO:0000259" key="4">
    <source>
        <dbReference type="SMART" id="SM00990"/>
    </source>
</evidence>
<dbReference type="InterPro" id="IPR011856">
    <property type="entry name" value="tRNA_endonuc-like_dom_sf"/>
</dbReference>
<name>A0AAU8AC30_9FIRM</name>
<sequence>MKREAALERKLVREIEKIGGLCWKFTSPNTPGVPDRVCIMPDGAVVFVEMKAEFGRLSNIQKYRREQLKTRNADIRIVKGETALVEFIAEVQKRYAV</sequence>
<dbReference type="EMBL" id="CP117826">
    <property type="protein sequence ID" value="XCC63435.1"/>
    <property type="molecule type" value="Genomic_DNA"/>
</dbReference>
<organism evidence="5">
    <name type="scientific">Christensenella massiliensis</name>
    <dbReference type="NCBI Taxonomy" id="1805714"/>
    <lineage>
        <taxon>Bacteria</taxon>
        <taxon>Bacillati</taxon>
        <taxon>Bacillota</taxon>
        <taxon>Clostridia</taxon>
        <taxon>Christensenellales</taxon>
        <taxon>Christensenellaceae</taxon>
        <taxon>Christensenella</taxon>
    </lineage>
</organism>
<dbReference type="RefSeq" id="WP_353424000.1">
    <property type="nucleotide sequence ID" value="NZ_CP117826.1"/>
</dbReference>
<dbReference type="InterPro" id="IPR014883">
    <property type="entry name" value="VRR_NUC"/>
</dbReference>
<gene>
    <name evidence="5" type="ORF">PUP29_05840</name>
</gene>
<dbReference type="GO" id="GO:0016788">
    <property type="term" value="F:hydrolase activity, acting on ester bonds"/>
    <property type="evidence" value="ECO:0007669"/>
    <property type="project" value="InterPro"/>
</dbReference>
<reference evidence="5" key="1">
    <citation type="submission" date="2023-02" db="EMBL/GenBank/DDBJ databases">
        <title>Gut commensal Christensenella minuta modulates host metabolism via a new class of secondary bile acids.</title>
        <authorList>
            <person name="Liu C."/>
        </authorList>
    </citation>
    <scope>NUCLEOTIDE SEQUENCE</scope>
    <source>
        <strain evidence="5">CA70</strain>
    </source>
</reference>
<dbReference type="Gene3D" id="3.40.1350.10">
    <property type="match status" value="1"/>
</dbReference>
<evidence type="ECO:0000256" key="3">
    <source>
        <dbReference type="ARBA" id="ARBA00022801"/>
    </source>
</evidence>
<dbReference type="GO" id="GO:0003676">
    <property type="term" value="F:nucleic acid binding"/>
    <property type="evidence" value="ECO:0007669"/>
    <property type="project" value="InterPro"/>
</dbReference>
<keyword evidence="3" id="KW-0378">Hydrolase</keyword>